<evidence type="ECO:0000313" key="3">
    <source>
        <dbReference type="EMBL" id="MFD0284676.1"/>
    </source>
</evidence>
<keyword evidence="4" id="KW-1185">Reference proteome</keyword>
<sequence length="1120" mass="122732">MPEPQKSAHFLVLGPLPAPGPDGGSVLTSVLADVSALHEAGHRLDGIFVLGTSGDPTDAKELVLEVQLACLEHQYEPFVTPVPGPGDRHTMPAKRALARDLAGNWEQVAPDLWRGEMTEDIVHPLQTKIFPDLVAWEQGSASSRTGWHPGLLPGDGSLRYAVGERTVGLVCVNTVFRMVADDATSDLAGCSTEQLDLAVGEEFAGWAEHNDLTLLLAGRTGTLPELSREAAPLLALAGSGERDTRGWHLPFEGGAAHLLLRADLRSDRPLVSDTATRRQLPTTVRVRPSTAPPRVPAARQPEEAYDEGPLVTDFYQHMSTGQMVLALVSGPDGGGAIDTDELGHRLAEAVFGAVPQPAPALHETWAAARRQLSPQQMDQHLKALSVPEGHDGRTAYALLRAPWSRVYDFTGSDALPLIRNARAADTVSLVDACEDFPTGKRGALEVVTMHGWPHDGGVPQNFDDAWSVPGNDARSLWFRRFRAELLTRPVVFLSLSPSSSALWETLRIAGRASGEHEFPGFLITPEGTAADRARLHEAGLRHIRATPADFVRSRLGAGIQALVDGRRVLTEEYEGTRDGVGIVRVAGLVQDTPTGTREFLIGRDPTWGDIKDKKIAPQLSLVDAIEERARPAEGERQPIVLVKGTAGSGKTTALMQVAYRLHRKGMNAGWVDRGASRPPQDIEGQSRQQQFDAIFVDDVDMFTRRAAPLLKTLNNDGRTLVVAAIRVTRQSEIDAGFPAEVVSSDQLLTDDDLKKIVRALDKNALIGKLKQHLFMHQKVAKLREKCDQGLLAAMIEAVTGTSLTQKVESEFQQLKQEQRGPYAVVSFSDSSLVFQQRGIDVADLLEIVSHPSAPDHSHRIAVNALVQMNLLVRTGDGRLRCRQRTIADTVVRNVLRHRKEDLEWVIAKLLLFYAGRAWHITDNQHRDRSAMIKLLNHETMRSLNLDADAVRRIYDAAHQFLQDDHHYWLQRAEYEAEQGRLDLATNHLAAAKGCPDGSEDRLVVTAEAKVRLGYSMQDPANPQLVRAAVHAVHDLFKVATKYRGKAPHAFVVLAREGSRWLEKCGGALTPQEYVEVLDRIAEGIALGKKCCPENHQVGYAVDEYGPKIEELRGRGPGIPV</sequence>
<name>A0ABW2VJJ5_9ACTN</name>
<proteinExistence type="predicted"/>
<dbReference type="CDD" id="cd00009">
    <property type="entry name" value="AAA"/>
    <property type="match status" value="1"/>
</dbReference>
<dbReference type="Pfam" id="PF25199">
    <property type="entry name" value="nSTAND_NTPase5"/>
    <property type="match status" value="1"/>
</dbReference>
<evidence type="ECO:0000256" key="1">
    <source>
        <dbReference type="SAM" id="MobiDB-lite"/>
    </source>
</evidence>
<dbReference type="Proteomes" id="UP001596957">
    <property type="component" value="Unassembled WGS sequence"/>
</dbReference>
<gene>
    <name evidence="3" type="ORF">ACFQZP_23975</name>
</gene>
<feature type="region of interest" description="Disordered" evidence="1">
    <location>
        <begin position="278"/>
        <end position="303"/>
    </location>
</feature>
<evidence type="ECO:0000259" key="2">
    <source>
        <dbReference type="Pfam" id="PF25199"/>
    </source>
</evidence>
<dbReference type="Gene3D" id="3.40.50.300">
    <property type="entry name" value="P-loop containing nucleotide triphosphate hydrolases"/>
    <property type="match status" value="1"/>
</dbReference>
<comment type="caution">
    <text evidence="3">The sequence shown here is derived from an EMBL/GenBank/DDBJ whole genome shotgun (WGS) entry which is preliminary data.</text>
</comment>
<dbReference type="InterPro" id="IPR027417">
    <property type="entry name" value="P-loop_NTPase"/>
</dbReference>
<evidence type="ECO:0000313" key="4">
    <source>
        <dbReference type="Proteomes" id="UP001596957"/>
    </source>
</evidence>
<dbReference type="SUPFAM" id="SSF52540">
    <property type="entry name" value="P-loop containing nucleoside triphosphate hydrolases"/>
    <property type="match status" value="1"/>
</dbReference>
<reference evidence="4" key="1">
    <citation type="journal article" date="2019" name="Int. J. Syst. Evol. Microbiol.">
        <title>The Global Catalogue of Microorganisms (GCM) 10K type strain sequencing project: providing services to taxonomists for standard genome sequencing and annotation.</title>
        <authorList>
            <consortium name="The Broad Institute Genomics Platform"/>
            <consortium name="The Broad Institute Genome Sequencing Center for Infectious Disease"/>
            <person name="Wu L."/>
            <person name="Ma J."/>
        </authorList>
    </citation>
    <scope>NUCLEOTIDE SEQUENCE [LARGE SCALE GENOMIC DNA]</scope>
    <source>
        <strain evidence="4">CGMCC 4.7198</strain>
    </source>
</reference>
<accession>A0ABW2VJJ5</accession>
<feature type="domain" description="Novel STAND NTPase 5" evidence="2">
    <location>
        <begin position="597"/>
        <end position="735"/>
    </location>
</feature>
<protein>
    <recommendedName>
        <fullName evidence="2">Novel STAND NTPase 5 domain-containing protein</fullName>
    </recommendedName>
</protein>
<organism evidence="3 4">
    <name type="scientific">Streptomyces lutosisoli</name>
    <dbReference type="NCBI Taxonomy" id="2665721"/>
    <lineage>
        <taxon>Bacteria</taxon>
        <taxon>Bacillati</taxon>
        <taxon>Actinomycetota</taxon>
        <taxon>Actinomycetes</taxon>
        <taxon>Kitasatosporales</taxon>
        <taxon>Streptomycetaceae</taxon>
        <taxon>Streptomyces</taxon>
    </lineage>
</organism>
<dbReference type="EMBL" id="JBHTEC010000001">
    <property type="protein sequence ID" value="MFD0284676.1"/>
    <property type="molecule type" value="Genomic_DNA"/>
</dbReference>
<dbReference type="InterPro" id="IPR057574">
    <property type="entry name" value="nSTAND_NTPase5_dom"/>
</dbReference>
<dbReference type="RefSeq" id="WP_381262121.1">
    <property type="nucleotide sequence ID" value="NZ_JBHTBI010000059.1"/>
</dbReference>